<dbReference type="EMBL" id="JAVDVI010000018">
    <property type="protein sequence ID" value="MDR6969270.1"/>
    <property type="molecule type" value="Genomic_DNA"/>
</dbReference>
<dbReference type="PROSITE" id="PS00626">
    <property type="entry name" value="RCC1_2"/>
    <property type="match status" value="1"/>
</dbReference>
<name>A0ABU1TTR6_9FLAO</name>
<dbReference type="InterPro" id="IPR051553">
    <property type="entry name" value="Ran_GTPase-activating"/>
</dbReference>
<dbReference type="SUPFAM" id="SSF50985">
    <property type="entry name" value="RCC1/BLIP-II"/>
    <property type="match status" value="2"/>
</dbReference>
<sequence length="456" mass="48799">MKRILLIILMCTTLFANAQCWESISSGERHSVGIKTDGTLWGWGYNGPYGAVGNGNDWTLASPVQIGSGTTWGSVSSSPLGSFAITENGILWGWGGNDKGQLGIGSTALWSLVPVQVGNSTWEMVRNGRRHTVGIKTDGTLWAWGNNEDATLGDGTFVNKSVPTLISSSTNWKTIDCNDTRNIAIKEDGTLWVWGFNSPVLGILGSGSSVTYITVPTQVGTDTNWKEAVAGMGHFLALKTDNTLWAWGGGDNGQLGTGSISSLPFPTQVGTDTNWATIATDNQSSFGIKSDSTLWAWGQNNLGQLGNNTQTNLLVPTQITTDTDWKAVAASYNTTIALKTNGSLYAWGDNFYGTLGNGTFVNSLTPQLINTCTLGVEDFGKNKKVNLYPNPVQNRLFIDTQETQSYQIYSILGTKISEGTLVAGNSIDCGNLTAGVYLVHLTDNSGITTTLKFVKK</sequence>
<keyword evidence="1 2" id="KW-0732">Signal</keyword>
<dbReference type="PROSITE" id="PS50012">
    <property type="entry name" value="RCC1_3"/>
    <property type="match status" value="5"/>
</dbReference>
<organism evidence="4 5">
    <name type="scientific">Flavobacterium arsenatis</name>
    <dbReference type="NCBI Taxonomy" id="1484332"/>
    <lineage>
        <taxon>Bacteria</taxon>
        <taxon>Pseudomonadati</taxon>
        <taxon>Bacteroidota</taxon>
        <taxon>Flavobacteriia</taxon>
        <taxon>Flavobacteriales</taxon>
        <taxon>Flavobacteriaceae</taxon>
        <taxon>Flavobacterium</taxon>
    </lineage>
</organism>
<reference evidence="4 5" key="1">
    <citation type="submission" date="2023-07" db="EMBL/GenBank/DDBJ databases">
        <title>Sorghum-associated microbial communities from plants grown in Nebraska, USA.</title>
        <authorList>
            <person name="Schachtman D."/>
        </authorList>
    </citation>
    <scope>NUCLEOTIDE SEQUENCE [LARGE SCALE GENOMIC DNA]</scope>
    <source>
        <strain evidence="4 5">3773</strain>
    </source>
</reference>
<protein>
    <submittedName>
        <fullName evidence="4">Alpha-tubulin suppressor-like RCC1 family protein</fullName>
    </submittedName>
</protein>
<proteinExistence type="predicted"/>
<dbReference type="InterPro" id="IPR026444">
    <property type="entry name" value="Secre_tail"/>
</dbReference>
<accession>A0ABU1TTR6</accession>
<evidence type="ECO:0000256" key="2">
    <source>
        <dbReference type="SAM" id="SignalP"/>
    </source>
</evidence>
<evidence type="ECO:0000259" key="3">
    <source>
        <dbReference type="Pfam" id="PF18962"/>
    </source>
</evidence>
<dbReference type="InterPro" id="IPR000408">
    <property type="entry name" value="Reg_chr_condens"/>
</dbReference>
<dbReference type="PANTHER" id="PTHR45982">
    <property type="entry name" value="REGULATOR OF CHROMOSOME CONDENSATION"/>
    <property type="match status" value="1"/>
</dbReference>
<evidence type="ECO:0000256" key="1">
    <source>
        <dbReference type="ARBA" id="ARBA00022729"/>
    </source>
</evidence>
<dbReference type="Pfam" id="PF00415">
    <property type="entry name" value="RCC1"/>
    <property type="match status" value="5"/>
</dbReference>
<dbReference type="Pfam" id="PF13540">
    <property type="entry name" value="RCC1_2"/>
    <property type="match status" value="1"/>
</dbReference>
<feature type="signal peptide" evidence="2">
    <location>
        <begin position="1"/>
        <end position="18"/>
    </location>
</feature>
<evidence type="ECO:0000313" key="5">
    <source>
        <dbReference type="Proteomes" id="UP001255185"/>
    </source>
</evidence>
<dbReference type="PANTHER" id="PTHR45982:SF1">
    <property type="entry name" value="REGULATOR OF CHROMOSOME CONDENSATION"/>
    <property type="match status" value="1"/>
</dbReference>
<dbReference type="Gene3D" id="2.130.10.30">
    <property type="entry name" value="Regulator of chromosome condensation 1/beta-lactamase-inhibitor protein II"/>
    <property type="match status" value="2"/>
</dbReference>
<comment type="caution">
    <text evidence="4">The sequence shown here is derived from an EMBL/GenBank/DDBJ whole genome shotgun (WGS) entry which is preliminary data.</text>
</comment>
<feature type="chain" id="PRO_5045842865" evidence="2">
    <location>
        <begin position="19"/>
        <end position="456"/>
    </location>
</feature>
<dbReference type="PRINTS" id="PR00633">
    <property type="entry name" value="RCCNDNSATION"/>
</dbReference>
<evidence type="ECO:0000313" key="4">
    <source>
        <dbReference type="EMBL" id="MDR6969270.1"/>
    </source>
</evidence>
<keyword evidence="5" id="KW-1185">Reference proteome</keyword>
<feature type="domain" description="Secretion system C-terminal sorting" evidence="3">
    <location>
        <begin position="387"/>
        <end position="452"/>
    </location>
</feature>
<dbReference type="Proteomes" id="UP001255185">
    <property type="component" value="Unassembled WGS sequence"/>
</dbReference>
<gene>
    <name evidence="4" type="ORF">J2X31_003300</name>
</gene>
<dbReference type="NCBIfam" id="TIGR04183">
    <property type="entry name" value="Por_Secre_tail"/>
    <property type="match status" value="1"/>
</dbReference>
<dbReference type="Pfam" id="PF18962">
    <property type="entry name" value="Por_Secre_tail"/>
    <property type="match status" value="1"/>
</dbReference>
<dbReference type="RefSeq" id="WP_310028144.1">
    <property type="nucleotide sequence ID" value="NZ_JAVDVI010000018.1"/>
</dbReference>
<dbReference type="InterPro" id="IPR009091">
    <property type="entry name" value="RCC1/BLIP-II"/>
</dbReference>